<proteinExistence type="predicted"/>
<dbReference type="InParanoid" id="A2FQM8"/>
<evidence type="ECO:0000313" key="2">
    <source>
        <dbReference type="Proteomes" id="UP000001542"/>
    </source>
</evidence>
<reference evidence="1" key="2">
    <citation type="journal article" date="2007" name="Science">
        <title>Draft genome sequence of the sexually transmitted pathogen Trichomonas vaginalis.</title>
        <authorList>
            <person name="Carlton J.M."/>
            <person name="Hirt R.P."/>
            <person name="Silva J.C."/>
            <person name="Delcher A.L."/>
            <person name="Schatz M."/>
            <person name="Zhao Q."/>
            <person name="Wortman J.R."/>
            <person name="Bidwell S.L."/>
            <person name="Alsmark U.C.M."/>
            <person name="Besteiro S."/>
            <person name="Sicheritz-Ponten T."/>
            <person name="Noel C.J."/>
            <person name="Dacks J.B."/>
            <person name="Foster P.G."/>
            <person name="Simillion C."/>
            <person name="Van de Peer Y."/>
            <person name="Miranda-Saavedra D."/>
            <person name="Barton G.J."/>
            <person name="Westrop G.D."/>
            <person name="Mueller S."/>
            <person name="Dessi D."/>
            <person name="Fiori P.L."/>
            <person name="Ren Q."/>
            <person name="Paulsen I."/>
            <person name="Zhang H."/>
            <person name="Bastida-Corcuera F.D."/>
            <person name="Simoes-Barbosa A."/>
            <person name="Brown M.T."/>
            <person name="Hayes R.D."/>
            <person name="Mukherjee M."/>
            <person name="Okumura C.Y."/>
            <person name="Schneider R."/>
            <person name="Smith A.J."/>
            <person name="Vanacova S."/>
            <person name="Villalvazo M."/>
            <person name="Haas B.J."/>
            <person name="Pertea M."/>
            <person name="Feldblyum T.V."/>
            <person name="Utterback T.R."/>
            <person name="Shu C.L."/>
            <person name="Osoegawa K."/>
            <person name="de Jong P.J."/>
            <person name="Hrdy I."/>
            <person name="Horvathova L."/>
            <person name="Zubacova Z."/>
            <person name="Dolezal P."/>
            <person name="Malik S.B."/>
            <person name="Logsdon J.M. Jr."/>
            <person name="Henze K."/>
            <person name="Gupta A."/>
            <person name="Wang C.C."/>
            <person name="Dunne R.L."/>
            <person name="Upcroft J.A."/>
            <person name="Upcroft P."/>
            <person name="White O."/>
            <person name="Salzberg S.L."/>
            <person name="Tang P."/>
            <person name="Chiu C.-H."/>
            <person name="Lee Y.-S."/>
            <person name="Embley T.M."/>
            <person name="Coombs G.H."/>
            <person name="Mottram J.C."/>
            <person name="Tachezy J."/>
            <person name="Fraser-Liggett C.M."/>
            <person name="Johnson P.J."/>
        </authorList>
    </citation>
    <scope>NUCLEOTIDE SEQUENCE [LARGE SCALE GENOMIC DNA]</scope>
    <source>
        <strain evidence="1">G3</strain>
    </source>
</reference>
<name>A2FQM8_TRIV3</name>
<dbReference type="Proteomes" id="UP000001542">
    <property type="component" value="Unassembled WGS sequence"/>
</dbReference>
<evidence type="ECO:0000313" key="1">
    <source>
        <dbReference type="EMBL" id="EAX92803.1"/>
    </source>
</evidence>
<keyword evidence="2" id="KW-1185">Reference proteome</keyword>
<dbReference type="VEuPathDB" id="TrichDB:TVAG_011550"/>
<dbReference type="AlphaFoldDB" id="A2FQM8"/>
<sequence length="153" mass="16865">MDKNQLLERIKEDFTKELLLAVVLESASKLYTDKGVKDPKEFATTIGIATAGSLADHIATDLSNFGVLNLIGGNTLSEKYLSTLISNTIGFGVATGVSYAFGEKFTNKELASKYGKRMLMSSIVFTISNYEEIRQIVVKKYPSLRKYLPAPKN</sequence>
<dbReference type="VEuPathDB" id="TrichDB:TVAGG3_0901640"/>
<dbReference type="EMBL" id="DS113946">
    <property type="protein sequence ID" value="EAX92803.1"/>
    <property type="molecule type" value="Genomic_DNA"/>
</dbReference>
<reference evidence="1" key="1">
    <citation type="submission" date="2006-10" db="EMBL/GenBank/DDBJ databases">
        <authorList>
            <person name="Amadeo P."/>
            <person name="Zhao Q."/>
            <person name="Wortman J."/>
            <person name="Fraser-Liggett C."/>
            <person name="Carlton J."/>
        </authorList>
    </citation>
    <scope>NUCLEOTIDE SEQUENCE</scope>
    <source>
        <strain evidence="1">G3</strain>
    </source>
</reference>
<organism evidence="1 2">
    <name type="scientific">Trichomonas vaginalis (strain ATCC PRA-98 / G3)</name>
    <dbReference type="NCBI Taxonomy" id="412133"/>
    <lineage>
        <taxon>Eukaryota</taxon>
        <taxon>Metamonada</taxon>
        <taxon>Parabasalia</taxon>
        <taxon>Trichomonadida</taxon>
        <taxon>Trichomonadidae</taxon>
        <taxon>Trichomonas</taxon>
    </lineage>
</organism>
<dbReference type="KEGG" id="tva:4750517"/>
<dbReference type="RefSeq" id="XP_001305733.1">
    <property type="nucleotide sequence ID" value="XM_001305732.1"/>
</dbReference>
<accession>A2FQM8</accession>
<protein>
    <submittedName>
        <fullName evidence="1">Uncharacterized protein</fullName>
    </submittedName>
</protein>
<gene>
    <name evidence="1" type="ORF">TVAG_011550</name>
</gene>
<dbReference type="SMR" id="A2FQM8"/>